<dbReference type="AlphaFoldDB" id="A0A6J4S7I3"/>
<dbReference type="PANTHER" id="PTHR30399:SF1">
    <property type="entry name" value="UTP PYROPHOSPHATASE"/>
    <property type="match status" value="1"/>
</dbReference>
<evidence type="ECO:0000256" key="1">
    <source>
        <dbReference type="SAM" id="MobiDB-lite"/>
    </source>
</evidence>
<dbReference type="InterPro" id="IPR002725">
    <property type="entry name" value="YgjP-like_metallopeptidase"/>
</dbReference>
<feature type="region of interest" description="Disordered" evidence="1">
    <location>
        <begin position="1"/>
        <end position="40"/>
    </location>
</feature>
<name>A0A6J4S7I3_9ACTN</name>
<feature type="domain" description="YgjP-like metallopeptidase" evidence="2">
    <location>
        <begin position="39"/>
        <end position="234"/>
    </location>
</feature>
<dbReference type="CDD" id="cd07344">
    <property type="entry name" value="M48_yhfN_like"/>
    <property type="match status" value="1"/>
</dbReference>
<dbReference type="EMBL" id="CADCVP010000143">
    <property type="protein sequence ID" value="CAA9490955.1"/>
    <property type="molecule type" value="Genomic_DNA"/>
</dbReference>
<feature type="compositionally biased region" description="Basic residues" evidence="1">
    <location>
        <begin position="31"/>
        <end position="40"/>
    </location>
</feature>
<proteinExistence type="predicted"/>
<evidence type="ECO:0000259" key="2">
    <source>
        <dbReference type="Pfam" id="PF01863"/>
    </source>
</evidence>
<gene>
    <name evidence="3" type="ORF">AVDCRST_MAG69-1341</name>
</gene>
<protein>
    <recommendedName>
        <fullName evidence="2">YgjP-like metallopeptidase domain-containing protein</fullName>
    </recommendedName>
</protein>
<dbReference type="Pfam" id="PF01863">
    <property type="entry name" value="YgjP-like"/>
    <property type="match status" value="1"/>
</dbReference>
<accession>A0A6J4S7I3</accession>
<dbReference type="InterPro" id="IPR053136">
    <property type="entry name" value="UTP_pyrophosphatase-like"/>
</dbReference>
<dbReference type="PANTHER" id="PTHR30399">
    <property type="entry name" value="UNCHARACTERIZED PROTEIN YGJP"/>
    <property type="match status" value="1"/>
</dbReference>
<sequence>MMSPEGRRPAARRSRLQPVPVDASPLEPSPRVRRSTRARRTRVTVDAAGVVEVVLPSRLPARAAQDAVRELRPWIDRRRSELSAARRELAGAPGRIGYLGEDLDVIPEPGRSRVLRRGSALLVPEQETEAALEAWYRRRARVEVTARLDAVCARVGSSYSGLTIRSQRTRWASCSSRDAMSFNWKLLLAPAAVLDYVVEHEVCHLEVRDHSARFWGLLESRMPGWRTQSDWLRRYGPLLSLDSALRSAS</sequence>
<reference evidence="3" key="1">
    <citation type="submission" date="2020-02" db="EMBL/GenBank/DDBJ databases">
        <authorList>
            <person name="Meier V. D."/>
        </authorList>
    </citation>
    <scope>NUCLEOTIDE SEQUENCE</scope>
    <source>
        <strain evidence="3">AVDCRST_MAG69</strain>
    </source>
</reference>
<dbReference type="Gene3D" id="3.30.2010.10">
    <property type="entry name" value="Metalloproteases ('zincins'), catalytic domain"/>
    <property type="match status" value="1"/>
</dbReference>
<evidence type="ECO:0000313" key="3">
    <source>
        <dbReference type="EMBL" id="CAA9490955.1"/>
    </source>
</evidence>
<organism evidence="3">
    <name type="scientific">uncultured Solirubrobacteraceae bacterium</name>
    <dbReference type="NCBI Taxonomy" id="1162706"/>
    <lineage>
        <taxon>Bacteria</taxon>
        <taxon>Bacillati</taxon>
        <taxon>Actinomycetota</taxon>
        <taxon>Thermoleophilia</taxon>
        <taxon>Solirubrobacterales</taxon>
        <taxon>Solirubrobacteraceae</taxon>
        <taxon>environmental samples</taxon>
    </lineage>
</organism>